<keyword evidence="2" id="KW-1185">Reference proteome</keyword>
<organism evidence="1 2">
    <name type="scientific">Kitasatospora herbaricolor</name>
    <dbReference type="NCBI Taxonomy" id="68217"/>
    <lineage>
        <taxon>Bacteria</taxon>
        <taxon>Bacillati</taxon>
        <taxon>Actinomycetota</taxon>
        <taxon>Actinomycetes</taxon>
        <taxon>Kitasatosporales</taxon>
        <taxon>Streptomycetaceae</taxon>
        <taxon>Kitasatospora</taxon>
    </lineage>
</organism>
<reference evidence="1 2" key="1">
    <citation type="submission" date="2022-10" db="EMBL/GenBank/DDBJ databases">
        <title>The complete genomes of actinobacterial strains from the NBC collection.</title>
        <authorList>
            <person name="Joergensen T.S."/>
            <person name="Alvarez Arevalo M."/>
            <person name="Sterndorff E.B."/>
            <person name="Faurdal D."/>
            <person name="Vuksanovic O."/>
            <person name="Mourched A.-S."/>
            <person name="Charusanti P."/>
            <person name="Shaw S."/>
            <person name="Blin K."/>
            <person name="Weber T."/>
        </authorList>
    </citation>
    <scope>NUCLEOTIDE SEQUENCE [LARGE SCALE GENOMIC DNA]</scope>
    <source>
        <strain evidence="1 2">NBC_01247</strain>
    </source>
</reference>
<dbReference type="Proteomes" id="UP001432014">
    <property type="component" value="Chromosome"/>
</dbReference>
<sequence>MRMLLTVQMDTEKSNKLIEDDKLTEFMQEAVGRLRPEAAYFGAQEGQRTGFIVFDLNEVSDIPSIAEPFFSQLGAKISFIPVMNLDDVRGGLAKAAQGS</sequence>
<evidence type="ECO:0008006" key="3">
    <source>
        <dbReference type="Google" id="ProtNLM"/>
    </source>
</evidence>
<dbReference type="EMBL" id="CP108482">
    <property type="protein sequence ID" value="WUS54913.1"/>
    <property type="molecule type" value="Genomic_DNA"/>
</dbReference>
<name>A0ABZ1W275_9ACTN</name>
<accession>A0ABZ1W275</accession>
<proteinExistence type="predicted"/>
<evidence type="ECO:0000313" key="2">
    <source>
        <dbReference type="Proteomes" id="UP001432014"/>
    </source>
</evidence>
<protein>
    <recommendedName>
        <fullName evidence="3">Muconolactone isomerase domain-containing protein</fullName>
    </recommendedName>
</protein>
<evidence type="ECO:0000313" key="1">
    <source>
        <dbReference type="EMBL" id="WUS54913.1"/>
    </source>
</evidence>
<dbReference type="RefSeq" id="WP_329500561.1">
    <property type="nucleotide sequence ID" value="NZ_CP108460.1"/>
</dbReference>
<gene>
    <name evidence="1" type="ORF">OG469_04925</name>
</gene>